<accession>M2ZYI5</accession>
<keyword evidence="2" id="KW-1185">Reference proteome</keyword>
<dbReference type="VEuPathDB" id="FungiDB:MYCFIDRAFT_180052"/>
<organism evidence="1 2">
    <name type="scientific">Pseudocercospora fijiensis (strain CIRAD86)</name>
    <name type="common">Black leaf streak disease fungus</name>
    <name type="synonym">Mycosphaerella fijiensis</name>
    <dbReference type="NCBI Taxonomy" id="383855"/>
    <lineage>
        <taxon>Eukaryota</taxon>
        <taxon>Fungi</taxon>
        <taxon>Dikarya</taxon>
        <taxon>Ascomycota</taxon>
        <taxon>Pezizomycotina</taxon>
        <taxon>Dothideomycetes</taxon>
        <taxon>Dothideomycetidae</taxon>
        <taxon>Mycosphaerellales</taxon>
        <taxon>Mycosphaerellaceae</taxon>
        <taxon>Pseudocercospora</taxon>
    </lineage>
</organism>
<dbReference type="KEGG" id="pfj:MYCFIDRAFT_180052"/>
<dbReference type="Proteomes" id="UP000016932">
    <property type="component" value="Unassembled WGS sequence"/>
</dbReference>
<reference evidence="1 2" key="1">
    <citation type="journal article" date="2012" name="PLoS Pathog.">
        <title>Diverse lifestyles and strategies of plant pathogenesis encoded in the genomes of eighteen Dothideomycetes fungi.</title>
        <authorList>
            <person name="Ohm R.A."/>
            <person name="Feau N."/>
            <person name="Henrissat B."/>
            <person name="Schoch C.L."/>
            <person name="Horwitz B.A."/>
            <person name="Barry K.W."/>
            <person name="Condon B.J."/>
            <person name="Copeland A.C."/>
            <person name="Dhillon B."/>
            <person name="Glaser F."/>
            <person name="Hesse C.N."/>
            <person name="Kosti I."/>
            <person name="LaButti K."/>
            <person name="Lindquist E.A."/>
            <person name="Lucas S."/>
            <person name="Salamov A.A."/>
            <person name="Bradshaw R.E."/>
            <person name="Ciuffetti L."/>
            <person name="Hamelin R.C."/>
            <person name="Kema G.H.J."/>
            <person name="Lawrence C."/>
            <person name="Scott J.A."/>
            <person name="Spatafora J.W."/>
            <person name="Turgeon B.G."/>
            <person name="de Wit P.J.G.M."/>
            <person name="Zhong S."/>
            <person name="Goodwin S.B."/>
            <person name="Grigoriev I.V."/>
        </authorList>
    </citation>
    <scope>NUCLEOTIDE SEQUENCE [LARGE SCALE GENOMIC DNA]</scope>
    <source>
        <strain evidence="1 2">CIRAD86</strain>
    </source>
</reference>
<gene>
    <name evidence="1" type="ORF">MYCFIDRAFT_180052</name>
</gene>
<dbReference type="HOGENOM" id="CLU_1038718_0_0_1"/>
<evidence type="ECO:0000313" key="1">
    <source>
        <dbReference type="EMBL" id="EME77176.1"/>
    </source>
</evidence>
<dbReference type="AlphaFoldDB" id="M2ZYI5"/>
<name>M2ZYI5_PSEFD</name>
<sequence>MCNIFLLDQFALLSDSVAPQLCQRTVRGTTPHKAFYPDTHRSRCSRSSFLAWRPNTALLHRDMMGHSEERDKRSTVIWKDFALSLGRKSATASLAKFVELLYHDLVSPRQTVPLCAGEYVKSESKIRQAMAQWTMRPNKLGNWIHPTHMRTRWPFMANFAEMVVQKWSERRENVAVKICCHQTCHSKREVRSSNDPLLTGHRPFRPSAMFVDPSHRGAFGHVFNDLTADSEGGITRTRALPWYLSIMMMREYDGLFSYHFLFLPAISY</sequence>
<evidence type="ECO:0000313" key="2">
    <source>
        <dbReference type="Proteomes" id="UP000016932"/>
    </source>
</evidence>
<protein>
    <submittedName>
        <fullName evidence="1">Uncharacterized protein</fullName>
    </submittedName>
</protein>
<dbReference type="EMBL" id="KB446567">
    <property type="protein sequence ID" value="EME77176.1"/>
    <property type="molecule type" value="Genomic_DNA"/>
</dbReference>
<dbReference type="RefSeq" id="XP_007932223.1">
    <property type="nucleotide sequence ID" value="XM_007934032.1"/>
</dbReference>
<dbReference type="GeneID" id="19334270"/>
<proteinExistence type="predicted"/>